<dbReference type="RefSeq" id="WP_093649603.1">
    <property type="nucleotide sequence ID" value="NZ_CTEN01000001.1"/>
</dbReference>
<feature type="transmembrane region" description="Helical" evidence="1">
    <location>
        <begin position="330"/>
        <end position="347"/>
    </location>
</feature>
<feature type="transmembrane region" description="Helical" evidence="1">
    <location>
        <begin position="359"/>
        <end position="377"/>
    </location>
</feature>
<dbReference type="PANTHER" id="PTHR38454:SF1">
    <property type="entry name" value="INTEGRAL MEMBRANE PROTEIN"/>
    <property type="match status" value="1"/>
</dbReference>
<feature type="transmembrane region" description="Helical" evidence="1">
    <location>
        <begin position="30"/>
        <end position="49"/>
    </location>
</feature>
<organism evidence="2 3">
    <name type="scientific">Streptococcus varani</name>
    <dbReference type="NCBI Taxonomy" id="1608583"/>
    <lineage>
        <taxon>Bacteria</taxon>
        <taxon>Bacillati</taxon>
        <taxon>Bacillota</taxon>
        <taxon>Bacilli</taxon>
        <taxon>Lactobacillales</taxon>
        <taxon>Streptococcaceae</taxon>
        <taxon>Streptococcus</taxon>
    </lineage>
</organism>
<evidence type="ECO:0000256" key="1">
    <source>
        <dbReference type="SAM" id="Phobius"/>
    </source>
</evidence>
<dbReference type="Pfam" id="PF09586">
    <property type="entry name" value="YfhO"/>
    <property type="match status" value="2"/>
</dbReference>
<evidence type="ECO:0000313" key="2">
    <source>
        <dbReference type="EMBL" id="CQR23861.1"/>
    </source>
</evidence>
<feature type="transmembrane region" description="Helical" evidence="1">
    <location>
        <begin position="511"/>
        <end position="530"/>
    </location>
</feature>
<feature type="transmembrane region" description="Helical" evidence="1">
    <location>
        <begin position="389"/>
        <end position="408"/>
    </location>
</feature>
<feature type="transmembrane region" description="Helical" evidence="1">
    <location>
        <begin position="100"/>
        <end position="118"/>
    </location>
</feature>
<dbReference type="NCBIfam" id="NF047589">
    <property type="entry name" value="GlcsyltransPgfM1Strep"/>
    <property type="match status" value="1"/>
</dbReference>
<dbReference type="AlphaFoldDB" id="A0A0E4H391"/>
<sequence length="987" mass="112130">MIKVLNEWASFVDKKAASLKSWAKNHPATSVYLASALAPMLIMLVVWAIMGMYPFGNKSLMAVDFSHQYISFFAFLKNTVLTGDWSAFAYSFTKSIGGEMVGVLSYYLMSPFNLIYILMPLKYFPLAVFLTIWLRYGVIGWSFAYLLVKRYKGLDKKVWLLPLFSTAYTLSGMLVSYQMNVIFYDAMFMLPILIVALEELLDGAKPYKYMLLLALTMFMQFYLGYMVCIFIALYACYYLEPNLSIEVTWKNRFKNYFQPLLAVLCFSILGVGLASVLLYPVVVNLMQSKGQVGGGMAFAWALQINPLDILSKLMIGGFDTTSGWSAGPNLPNIYVGATSLLGFLFYFKFAKAHRFQKIAAGLVTSVFFLSFVHEFTSKIWHMGQNPAGFFYRFSWLLSFFMVLLAYQAYKQNPKLTWKGVLIGLATIGLSGYYVNSQEYSYIARKQPEVVAEFLKNNGARISLLLALCITAILFYIWKKWEEENKVKLFTSASLLVSLALAILLLQKGYLLTQVTMTMFSWTVVLLAFAFRPKKFVWVLLMAMTFLELGCNAYLSQVTLGYADAYKFSDATISVKRVTDTIKDNNTAGFYRIAGSFAYSRTSPTLLNYPGLSTFSSSLERTTMDHFAYMGDYGINASTQYANGTLLTDALYGVRYYMDYKEKDPAEIEEHPERQYFGPLTTRKDFKETFTEKVYEDSRYVVYENPDAFSVAFGTGVLLQNITFGQNNPVSNQNLILNTMMGQQENVIPYFQAYSFTDIQTENMEEIQNELGQMVYKVKNQHTAGIIRYKAVPKSNYTYYFATPNNLKNYRDKVSILLDGKWLPHNVSFAQKQLWQIAANDEGKEITLEFRFTTDQEINMSDAGFIRADNDAIKAVLAARKEQEMTVTKWTNTRIEGDVTITDDSSVMMTSLPYSPGWTVKVDGKEVATKRAWDAFLSFPITSGKHKIVMTYVPSGLLAGFFFSLISMSGVLGLLYYDYKVESKKDLS</sequence>
<dbReference type="STRING" id="1608583.BN1356_00231"/>
<name>A0A0E4H391_9STRE</name>
<dbReference type="InterPro" id="IPR018580">
    <property type="entry name" value="Uncharacterised_YfhO"/>
</dbReference>
<feature type="transmembrane region" description="Helical" evidence="1">
    <location>
        <begin position="209"/>
        <end position="240"/>
    </location>
</feature>
<dbReference type="EMBL" id="CTEN01000001">
    <property type="protein sequence ID" value="CQR23861.1"/>
    <property type="molecule type" value="Genomic_DNA"/>
</dbReference>
<reference evidence="3" key="1">
    <citation type="submission" date="2015-03" db="EMBL/GenBank/DDBJ databases">
        <authorList>
            <person name="Urmite Genomes"/>
        </authorList>
    </citation>
    <scope>NUCLEOTIDE SEQUENCE [LARGE SCALE GENOMIC DNA]</scope>
    <source>
        <strain evidence="3">FF10</strain>
    </source>
</reference>
<feature type="transmembrane region" description="Helical" evidence="1">
    <location>
        <begin position="124"/>
        <end position="146"/>
    </location>
</feature>
<keyword evidence="1" id="KW-0472">Membrane</keyword>
<keyword evidence="1" id="KW-1133">Transmembrane helix</keyword>
<feature type="transmembrane region" description="Helical" evidence="1">
    <location>
        <begin position="956"/>
        <end position="976"/>
    </location>
</feature>
<accession>A0A0E4H391</accession>
<feature type="transmembrane region" description="Helical" evidence="1">
    <location>
        <begin position="260"/>
        <end position="285"/>
    </location>
</feature>
<gene>
    <name evidence="2" type="ORF">BN1356_00231</name>
</gene>
<dbReference type="PANTHER" id="PTHR38454">
    <property type="entry name" value="INTEGRAL MEMBRANE PROTEIN-RELATED"/>
    <property type="match status" value="1"/>
</dbReference>
<dbReference type="OrthoDB" id="9815466at2"/>
<feature type="transmembrane region" description="Helical" evidence="1">
    <location>
        <begin position="535"/>
        <end position="554"/>
    </location>
</feature>
<feature type="transmembrane region" description="Helical" evidence="1">
    <location>
        <begin position="458"/>
        <end position="476"/>
    </location>
</feature>
<feature type="transmembrane region" description="Helical" evidence="1">
    <location>
        <begin position="158"/>
        <end position="175"/>
    </location>
</feature>
<protein>
    <submittedName>
        <fullName evidence="2">Putative transmembrane protein</fullName>
    </submittedName>
</protein>
<feature type="transmembrane region" description="Helical" evidence="1">
    <location>
        <begin position="415"/>
        <end position="434"/>
    </location>
</feature>
<keyword evidence="1 2" id="KW-0812">Transmembrane</keyword>
<dbReference type="Proteomes" id="UP000198604">
    <property type="component" value="Unassembled WGS sequence"/>
</dbReference>
<keyword evidence="3" id="KW-1185">Reference proteome</keyword>
<feature type="transmembrane region" description="Helical" evidence="1">
    <location>
        <begin position="488"/>
        <end position="505"/>
    </location>
</feature>
<evidence type="ECO:0000313" key="3">
    <source>
        <dbReference type="Proteomes" id="UP000198604"/>
    </source>
</evidence>
<feature type="transmembrane region" description="Helical" evidence="1">
    <location>
        <begin position="69"/>
        <end position="88"/>
    </location>
</feature>
<proteinExistence type="predicted"/>